<dbReference type="CDD" id="cd00077">
    <property type="entry name" value="HDc"/>
    <property type="match status" value="1"/>
</dbReference>
<reference evidence="2" key="2">
    <citation type="submission" date="2021-04" db="EMBL/GenBank/DDBJ databases">
        <authorList>
            <person name="Gilroy R."/>
        </authorList>
    </citation>
    <scope>NUCLEOTIDE SEQUENCE</scope>
    <source>
        <strain evidence="2">USAMLcec2-132</strain>
    </source>
</reference>
<feature type="domain" description="HD/PDEase" evidence="1">
    <location>
        <begin position="25"/>
        <end position="183"/>
    </location>
</feature>
<dbReference type="SUPFAM" id="SSF109604">
    <property type="entry name" value="HD-domain/PDEase-like"/>
    <property type="match status" value="1"/>
</dbReference>
<evidence type="ECO:0000259" key="1">
    <source>
        <dbReference type="SMART" id="SM00471"/>
    </source>
</evidence>
<comment type="caution">
    <text evidence="2">The sequence shown here is derived from an EMBL/GenBank/DDBJ whole genome shotgun (WGS) entry which is preliminary data.</text>
</comment>
<organism evidence="2 3">
    <name type="scientific">Candidatus Eisenbergiella merdavium</name>
    <dbReference type="NCBI Taxonomy" id="2838551"/>
    <lineage>
        <taxon>Bacteria</taxon>
        <taxon>Bacillati</taxon>
        <taxon>Bacillota</taxon>
        <taxon>Clostridia</taxon>
        <taxon>Lachnospirales</taxon>
        <taxon>Lachnospiraceae</taxon>
        <taxon>Eisenbergiella</taxon>
    </lineage>
</organism>
<name>A0A9D2NGE5_9FIRM</name>
<evidence type="ECO:0000313" key="2">
    <source>
        <dbReference type="EMBL" id="HJC25031.1"/>
    </source>
</evidence>
<reference evidence="2" key="1">
    <citation type="journal article" date="2021" name="PeerJ">
        <title>Extensive microbial diversity within the chicken gut microbiome revealed by metagenomics and culture.</title>
        <authorList>
            <person name="Gilroy R."/>
            <person name="Ravi A."/>
            <person name="Getino M."/>
            <person name="Pursley I."/>
            <person name="Horton D.L."/>
            <person name="Alikhan N.F."/>
            <person name="Baker D."/>
            <person name="Gharbi K."/>
            <person name="Hall N."/>
            <person name="Watson M."/>
            <person name="Adriaenssens E.M."/>
            <person name="Foster-Nyarko E."/>
            <person name="Jarju S."/>
            <person name="Secka A."/>
            <person name="Antonio M."/>
            <person name="Oren A."/>
            <person name="Chaudhuri R.R."/>
            <person name="La Ragione R."/>
            <person name="Hildebrand F."/>
            <person name="Pallen M.J."/>
        </authorList>
    </citation>
    <scope>NUCLEOTIDE SEQUENCE</scope>
    <source>
        <strain evidence="2">USAMLcec2-132</strain>
    </source>
</reference>
<dbReference type="InterPro" id="IPR006675">
    <property type="entry name" value="HDIG_dom"/>
</dbReference>
<gene>
    <name evidence="2" type="ORF">H9761_15245</name>
</gene>
<sequence>MNLDRKRAGDAFREYTARYDVQDEKVRLKVEHTWRVAELCERIARSLGMTKEEQELAWFAGLLHDVGRFEQLRRYGTFIDAQSIDHARYGAEILFGKALTEQVLRRGKVHLRGQEEAGAKEDGSIRDYAADSQEDVLLCTAVAWHSAYRIPEGLDERTARFCNILRDADKIDILKVNVDFLLEEIYNVSTQELRSCQASPEVMDAFYEEHAVLRSLKRTAADHLIGHVSLVYELVYPVSLRIVREQGYLEKMLSFASDNPVTREQFAAVRAHMGDWLAKNERRRNGD</sequence>
<evidence type="ECO:0000313" key="3">
    <source>
        <dbReference type="Proteomes" id="UP000823891"/>
    </source>
</evidence>
<dbReference type="InterPro" id="IPR003607">
    <property type="entry name" value="HD/PDEase_dom"/>
</dbReference>
<protein>
    <submittedName>
        <fullName evidence="2">HD domain-containing protein</fullName>
    </submittedName>
</protein>
<dbReference type="SMART" id="SM00471">
    <property type="entry name" value="HDc"/>
    <property type="match status" value="1"/>
</dbReference>
<dbReference type="Proteomes" id="UP000823891">
    <property type="component" value="Unassembled WGS sequence"/>
</dbReference>
<dbReference type="AlphaFoldDB" id="A0A9D2NGE5"/>
<proteinExistence type="predicted"/>
<dbReference type="Pfam" id="PF01966">
    <property type="entry name" value="HD"/>
    <property type="match status" value="1"/>
</dbReference>
<accession>A0A9D2NGE5</accession>
<dbReference type="Gene3D" id="1.10.3210.10">
    <property type="entry name" value="Hypothetical protein af1432"/>
    <property type="match status" value="1"/>
</dbReference>
<dbReference type="NCBIfam" id="TIGR00277">
    <property type="entry name" value="HDIG"/>
    <property type="match status" value="1"/>
</dbReference>
<dbReference type="InterPro" id="IPR006674">
    <property type="entry name" value="HD_domain"/>
</dbReference>
<dbReference type="EMBL" id="DWWS01000054">
    <property type="protein sequence ID" value="HJC25031.1"/>
    <property type="molecule type" value="Genomic_DNA"/>
</dbReference>